<protein>
    <submittedName>
        <fullName evidence="1">Uncharacterized protein</fullName>
    </submittedName>
</protein>
<dbReference type="EMBL" id="CP042912">
    <property type="protein sequence ID" value="QEG24569.1"/>
    <property type="molecule type" value="Genomic_DNA"/>
</dbReference>
<organism evidence="1 2">
    <name type="scientific">Mariniblastus fucicola</name>
    <dbReference type="NCBI Taxonomy" id="980251"/>
    <lineage>
        <taxon>Bacteria</taxon>
        <taxon>Pseudomonadati</taxon>
        <taxon>Planctomycetota</taxon>
        <taxon>Planctomycetia</taxon>
        <taxon>Pirellulales</taxon>
        <taxon>Pirellulaceae</taxon>
        <taxon>Mariniblastus</taxon>
    </lineage>
</organism>
<dbReference type="Proteomes" id="UP000322214">
    <property type="component" value="Chromosome"/>
</dbReference>
<accession>A0A5B9PG46</accession>
<gene>
    <name evidence="1" type="ORF">MFFC18_44900</name>
</gene>
<evidence type="ECO:0000313" key="1">
    <source>
        <dbReference type="EMBL" id="QEG24569.1"/>
    </source>
</evidence>
<proteinExistence type="predicted"/>
<name>A0A5B9PG46_9BACT</name>
<dbReference type="KEGG" id="mff:MFFC18_44900"/>
<evidence type="ECO:0000313" key="2">
    <source>
        <dbReference type="Proteomes" id="UP000322214"/>
    </source>
</evidence>
<dbReference type="RefSeq" id="WP_075083864.1">
    <property type="nucleotide sequence ID" value="NZ_CP042912.1"/>
</dbReference>
<dbReference type="STRING" id="980251.GCA_001642875_01079"/>
<reference evidence="1 2" key="1">
    <citation type="submission" date="2019-08" db="EMBL/GenBank/DDBJ databases">
        <title>Deep-cultivation of Planctomycetes and their phenomic and genomic characterization uncovers novel biology.</title>
        <authorList>
            <person name="Wiegand S."/>
            <person name="Jogler M."/>
            <person name="Boedeker C."/>
            <person name="Pinto D."/>
            <person name="Vollmers J."/>
            <person name="Rivas-Marin E."/>
            <person name="Kohn T."/>
            <person name="Peeters S.H."/>
            <person name="Heuer A."/>
            <person name="Rast P."/>
            <person name="Oberbeckmann S."/>
            <person name="Bunk B."/>
            <person name="Jeske O."/>
            <person name="Meyerdierks A."/>
            <person name="Storesund J.E."/>
            <person name="Kallscheuer N."/>
            <person name="Luecker S."/>
            <person name="Lage O.M."/>
            <person name="Pohl T."/>
            <person name="Merkel B.J."/>
            <person name="Hornburger P."/>
            <person name="Mueller R.-W."/>
            <person name="Bruemmer F."/>
            <person name="Labrenz M."/>
            <person name="Spormann A.M."/>
            <person name="Op den Camp H."/>
            <person name="Overmann J."/>
            <person name="Amann R."/>
            <person name="Jetten M.S.M."/>
            <person name="Mascher T."/>
            <person name="Medema M.H."/>
            <person name="Devos D.P."/>
            <person name="Kaster A.-K."/>
            <person name="Ovreas L."/>
            <person name="Rohde M."/>
            <person name="Galperin M.Y."/>
            <person name="Jogler C."/>
        </authorList>
    </citation>
    <scope>NUCLEOTIDE SEQUENCE [LARGE SCALE GENOMIC DNA]</scope>
    <source>
        <strain evidence="1 2">FC18</strain>
    </source>
</reference>
<keyword evidence="2" id="KW-1185">Reference proteome</keyword>
<dbReference type="AlphaFoldDB" id="A0A5B9PG46"/>
<sequence length="95" mass="10234">MTFMAGDKDSQSMTENLASRLSEIRHAFENGTTPPEIVQVLNAHVERMVASGVADQALKVGDAAPLSQQIAGRNCSLGDLMGESGLVLTWFRGNW</sequence>